<evidence type="ECO:0000313" key="2">
    <source>
        <dbReference type="Proteomes" id="UP000827092"/>
    </source>
</evidence>
<dbReference type="Proteomes" id="UP000827092">
    <property type="component" value="Unassembled WGS sequence"/>
</dbReference>
<dbReference type="AlphaFoldDB" id="A0AAV6TEK6"/>
<comment type="caution">
    <text evidence="1">The sequence shown here is derived from an EMBL/GenBank/DDBJ whole genome shotgun (WGS) entry which is preliminary data.</text>
</comment>
<dbReference type="EMBL" id="JAFNEN010006247">
    <property type="protein sequence ID" value="KAG8156179.1"/>
    <property type="molecule type" value="Genomic_DNA"/>
</dbReference>
<keyword evidence="2" id="KW-1185">Reference proteome</keyword>
<feature type="non-terminal residue" evidence="1">
    <location>
        <position position="1"/>
    </location>
</feature>
<reference evidence="1 2" key="1">
    <citation type="journal article" date="2022" name="Nat. Ecol. Evol.">
        <title>A masculinizing supergene underlies an exaggerated male reproductive morph in a spider.</title>
        <authorList>
            <person name="Hendrickx F."/>
            <person name="De Corte Z."/>
            <person name="Sonet G."/>
            <person name="Van Belleghem S.M."/>
            <person name="Kostlbacher S."/>
            <person name="Vangestel C."/>
        </authorList>
    </citation>
    <scope>NUCLEOTIDE SEQUENCE [LARGE SCALE GENOMIC DNA]</scope>
    <source>
        <strain evidence="1">W744_W776</strain>
    </source>
</reference>
<protein>
    <submittedName>
        <fullName evidence="1">Uncharacterized protein</fullName>
    </submittedName>
</protein>
<accession>A0AAV6TEK6</accession>
<proteinExistence type="predicted"/>
<evidence type="ECO:0000313" key="1">
    <source>
        <dbReference type="EMBL" id="KAG8156179.1"/>
    </source>
</evidence>
<name>A0AAV6TEK6_9ARAC</name>
<organism evidence="1 2">
    <name type="scientific">Oedothorax gibbosus</name>
    <dbReference type="NCBI Taxonomy" id="931172"/>
    <lineage>
        <taxon>Eukaryota</taxon>
        <taxon>Metazoa</taxon>
        <taxon>Ecdysozoa</taxon>
        <taxon>Arthropoda</taxon>
        <taxon>Chelicerata</taxon>
        <taxon>Arachnida</taxon>
        <taxon>Araneae</taxon>
        <taxon>Araneomorphae</taxon>
        <taxon>Entelegynae</taxon>
        <taxon>Araneoidea</taxon>
        <taxon>Linyphiidae</taxon>
        <taxon>Erigoninae</taxon>
        <taxon>Oedothorax</taxon>
    </lineage>
</organism>
<gene>
    <name evidence="1" type="ORF">JTE90_025516</name>
</gene>
<sequence length="100" mass="11207">IQRQIGQTFVPQSFAAPVPTPLQKIRQTTDHMHGLGLVRGAVPIGMGLLRWIRDALDTMDGKGTSLFGRWRVVTVNYRFGGARVPRFWDARRGCWNSGAE</sequence>